<dbReference type="InterPro" id="IPR010994">
    <property type="entry name" value="RuvA_2-like"/>
</dbReference>
<dbReference type="Proteomes" id="UP001501822">
    <property type="component" value="Unassembled WGS sequence"/>
</dbReference>
<keyword evidence="1" id="KW-1133">Transmembrane helix</keyword>
<evidence type="ECO:0008006" key="4">
    <source>
        <dbReference type="Google" id="ProtNLM"/>
    </source>
</evidence>
<name>A0ABN0WCZ5_9ACTN</name>
<gene>
    <name evidence="2" type="ORF">GCM10010151_23750</name>
</gene>
<proteinExistence type="predicted"/>
<dbReference type="Pfam" id="PF12836">
    <property type="entry name" value="HHH_3"/>
    <property type="match status" value="1"/>
</dbReference>
<organism evidence="2 3">
    <name type="scientific">Actinoallomurus spadix</name>
    <dbReference type="NCBI Taxonomy" id="79912"/>
    <lineage>
        <taxon>Bacteria</taxon>
        <taxon>Bacillati</taxon>
        <taxon>Actinomycetota</taxon>
        <taxon>Actinomycetes</taxon>
        <taxon>Streptosporangiales</taxon>
        <taxon>Thermomonosporaceae</taxon>
        <taxon>Actinoallomurus</taxon>
    </lineage>
</organism>
<accession>A0ABN0WCZ5</accession>
<evidence type="ECO:0000313" key="3">
    <source>
        <dbReference type="Proteomes" id="UP001501822"/>
    </source>
</evidence>
<protein>
    <recommendedName>
        <fullName evidence="4">Helix-hairpin-helix domain-containing protein</fullName>
    </recommendedName>
</protein>
<sequence>MPLPERRPSGLPPRPPSDGLGWAVVPLITLGVGSPVSFLYAAVRRRSAGLAVAAAVYAGALVAAYEALLAQGDEPHTLGLLLLLGTWIVSAMHAVGARPRLYPPADPSDQRNRRVVEAARYRRTLREEARRIALEDRGLAHELRIGRPDLGPRAYDDGGLIDVNHAPPQALGLLPGVTPEIVDRIVRCRAEQGGFISAEELALQADLPPRIVPDIAEYGLFLT</sequence>
<feature type="transmembrane region" description="Helical" evidence="1">
    <location>
        <begin position="50"/>
        <end position="70"/>
    </location>
</feature>
<evidence type="ECO:0000313" key="2">
    <source>
        <dbReference type="EMBL" id="GAA0333224.1"/>
    </source>
</evidence>
<keyword evidence="1" id="KW-0472">Membrane</keyword>
<dbReference type="EMBL" id="BAAABM010000016">
    <property type="protein sequence ID" value="GAA0333224.1"/>
    <property type="molecule type" value="Genomic_DNA"/>
</dbReference>
<keyword evidence="1" id="KW-0812">Transmembrane</keyword>
<evidence type="ECO:0000256" key="1">
    <source>
        <dbReference type="SAM" id="Phobius"/>
    </source>
</evidence>
<dbReference type="SUPFAM" id="SSF47781">
    <property type="entry name" value="RuvA domain 2-like"/>
    <property type="match status" value="1"/>
</dbReference>
<reference evidence="2 3" key="1">
    <citation type="journal article" date="2019" name="Int. J. Syst. Evol. Microbiol.">
        <title>The Global Catalogue of Microorganisms (GCM) 10K type strain sequencing project: providing services to taxonomists for standard genome sequencing and annotation.</title>
        <authorList>
            <consortium name="The Broad Institute Genomics Platform"/>
            <consortium name="The Broad Institute Genome Sequencing Center for Infectious Disease"/>
            <person name="Wu L."/>
            <person name="Ma J."/>
        </authorList>
    </citation>
    <scope>NUCLEOTIDE SEQUENCE [LARGE SCALE GENOMIC DNA]</scope>
    <source>
        <strain evidence="2 3">JCM 3146</strain>
    </source>
</reference>
<keyword evidence="3" id="KW-1185">Reference proteome</keyword>
<feature type="transmembrane region" description="Helical" evidence="1">
    <location>
        <begin position="20"/>
        <end position="43"/>
    </location>
</feature>
<feature type="transmembrane region" description="Helical" evidence="1">
    <location>
        <begin position="76"/>
        <end position="95"/>
    </location>
</feature>
<comment type="caution">
    <text evidence="2">The sequence shown here is derived from an EMBL/GenBank/DDBJ whole genome shotgun (WGS) entry which is preliminary data.</text>
</comment>